<evidence type="ECO:0000313" key="2">
    <source>
        <dbReference type="Proteomes" id="UP001249851"/>
    </source>
</evidence>
<keyword evidence="2" id="KW-1185">Reference proteome</keyword>
<dbReference type="Proteomes" id="UP001249851">
    <property type="component" value="Unassembled WGS sequence"/>
</dbReference>
<evidence type="ECO:0000313" key="1">
    <source>
        <dbReference type="EMBL" id="KAK2554147.1"/>
    </source>
</evidence>
<organism evidence="1 2">
    <name type="scientific">Acropora cervicornis</name>
    <name type="common">Staghorn coral</name>
    <dbReference type="NCBI Taxonomy" id="6130"/>
    <lineage>
        <taxon>Eukaryota</taxon>
        <taxon>Metazoa</taxon>
        <taxon>Cnidaria</taxon>
        <taxon>Anthozoa</taxon>
        <taxon>Hexacorallia</taxon>
        <taxon>Scleractinia</taxon>
        <taxon>Astrocoeniina</taxon>
        <taxon>Acroporidae</taxon>
        <taxon>Acropora</taxon>
    </lineage>
</organism>
<name>A0AAD9UY94_ACRCE</name>
<reference evidence="1" key="2">
    <citation type="journal article" date="2023" name="Science">
        <title>Genomic signatures of disease resistance in endangered staghorn corals.</title>
        <authorList>
            <person name="Vollmer S.V."/>
            <person name="Selwyn J.D."/>
            <person name="Despard B.A."/>
            <person name="Roesel C.L."/>
        </authorList>
    </citation>
    <scope>NUCLEOTIDE SEQUENCE</scope>
    <source>
        <strain evidence="1">K2</strain>
    </source>
</reference>
<proteinExistence type="predicted"/>
<dbReference type="EMBL" id="JARQWQ010000072">
    <property type="protein sequence ID" value="KAK2554147.1"/>
    <property type="molecule type" value="Genomic_DNA"/>
</dbReference>
<accession>A0AAD9UY94</accession>
<gene>
    <name evidence="1" type="ORF">P5673_024502</name>
</gene>
<sequence>MARNENREGVSYEHNIGLNLLTEVCTQNINYEILQKVNKHTCKTELKEYEQLISSSAVRPLRKEILFDP</sequence>
<protein>
    <submittedName>
        <fullName evidence="1">Uncharacterized protein</fullName>
    </submittedName>
</protein>
<dbReference type="AlphaFoldDB" id="A0AAD9UY94"/>
<comment type="caution">
    <text evidence="1">The sequence shown here is derived from an EMBL/GenBank/DDBJ whole genome shotgun (WGS) entry which is preliminary data.</text>
</comment>
<reference evidence="1" key="1">
    <citation type="journal article" date="2023" name="G3 (Bethesda)">
        <title>Whole genome assembly and annotation of the endangered Caribbean coral Acropora cervicornis.</title>
        <authorList>
            <person name="Selwyn J.D."/>
            <person name="Vollmer S.V."/>
        </authorList>
    </citation>
    <scope>NUCLEOTIDE SEQUENCE</scope>
    <source>
        <strain evidence="1">K2</strain>
    </source>
</reference>